<dbReference type="EC" id="2.10.1.1" evidence="6"/>
<gene>
    <name evidence="8" type="ORF">QF118_17230</name>
</gene>
<evidence type="ECO:0000256" key="3">
    <source>
        <dbReference type="ARBA" id="ARBA00010763"/>
    </source>
</evidence>
<reference evidence="8 9" key="1">
    <citation type="submission" date="2023-05" db="EMBL/GenBank/DDBJ databases">
        <title>YMD87, complete Genome.</title>
        <authorList>
            <person name="Zhang J."/>
            <person name="Xu X."/>
        </authorList>
    </citation>
    <scope>NUCLEOTIDE SEQUENCE [LARGE SCALE GENOMIC DNA]</scope>
    <source>
        <strain evidence="8 9">YMD87</strain>
    </source>
</reference>
<dbReference type="SUPFAM" id="SSF63867">
    <property type="entry name" value="MoeA C-terminal domain-like"/>
    <property type="match status" value="1"/>
</dbReference>
<dbReference type="Gene3D" id="3.90.105.10">
    <property type="entry name" value="Molybdopterin biosynthesis moea protein, domain 2"/>
    <property type="match status" value="1"/>
</dbReference>
<dbReference type="PANTHER" id="PTHR10192:SF5">
    <property type="entry name" value="GEPHYRIN"/>
    <property type="match status" value="1"/>
</dbReference>
<feature type="domain" description="MoaB/Mog" evidence="7">
    <location>
        <begin position="196"/>
        <end position="334"/>
    </location>
</feature>
<comment type="function">
    <text evidence="1 6">Catalyzes the insertion of molybdate into adenylated molybdopterin with the concomitant release of AMP.</text>
</comment>
<evidence type="ECO:0000256" key="5">
    <source>
        <dbReference type="ARBA" id="ARBA00047317"/>
    </source>
</evidence>
<dbReference type="PANTHER" id="PTHR10192">
    <property type="entry name" value="MOLYBDOPTERIN BIOSYNTHESIS PROTEIN"/>
    <property type="match status" value="1"/>
</dbReference>
<keyword evidence="4 6" id="KW-0501">Molybdenum cofactor biosynthesis</keyword>
<dbReference type="InterPro" id="IPR005111">
    <property type="entry name" value="MoeA_C_domain_IV"/>
</dbReference>
<comment type="similarity">
    <text evidence="3 6">Belongs to the MoeA family.</text>
</comment>
<keyword evidence="9" id="KW-1185">Reference proteome</keyword>
<dbReference type="Gene3D" id="3.40.980.10">
    <property type="entry name" value="MoaB/Mog-like domain"/>
    <property type="match status" value="1"/>
</dbReference>
<keyword evidence="6" id="KW-0808">Transferase</keyword>
<dbReference type="InterPro" id="IPR036135">
    <property type="entry name" value="MoeA_linker/N_sf"/>
</dbReference>
<evidence type="ECO:0000256" key="2">
    <source>
        <dbReference type="ARBA" id="ARBA00005046"/>
    </source>
</evidence>
<dbReference type="NCBIfam" id="NF045515">
    <property type="entry name" value="Glp_gephyrin"/>
    <property type="match status" value="1"/>
</dbReference>
<keyword evidence="6" id="KW-0479">Metal-binding</keyword>
<organism evidence="8 9">
    <name type="scientific">Tropicibacter oceani</name>
    <dbReference type="NCBI Taxonomy" id="3058420"/>
    <lineage>
        <taxon>Bacteria</taxon>
        <taxon>Pseudomonadati</taxon>
        <taxon>Pseudomonadota</taxon>
        <taxon>Alphaproteobacteria</taxon>
        <taxon>Rhodobacterales</taxon>
        <taxon>Roseobacteraceae</taxon>
        <taxon>Tropicibacter</taxon>
    </lineage>
</organism>
<dbReference type="Gene3D" id="2.170.190.11">
    <property type="entry name" value="Molybdopterin biosynthesis moea protein, domain 3"/>
    <property type="match status" value="1"/>
</dbReference>
<evidence type="ECO:0000256" key="6">
    <source>
        <dbReference type="RuleBase" id="RU365090"/>
    </source>
</evidence>
<sequence>MKMTSVNSANDCGCGQAQGGAWTLDAALRAVAAMTAPLSQVEDVPLARAAGRVLATPVIARAPLPRFDHAAMDGYALRHADLTGPGPWSLPVDQRIAAGQAPEALAAGRAARIFTGAPLPDGADTVIMQEHAHVSDGILHLDRLPQPGTHIRRQGEETAKGAVLLEAGQRLGARHIAVAACAGAQSVTVRRPVRVVLLATGDELCDPGQTPGPGLIVDVNTPMLTAALTRADVTLLRACHVPDSRADHVQALAKAARDADLIVTTGGVSVGEEDHMRAAVLALGGQIDIPAVAIKPGKPVTLGRLGAAHWLGLPGNPMSAFVTFMLFGLPLLSALSGSALPTARRTGVLTHDIARRLGRCEIRPACIDGQDAMGRLQLTVSQGIHSGRMTPLARADGCVVLPASGEPLCQGTQIDFLQFPEGF</sequence>
<evidence type="ECO:0000259" key="7">
    <source>
        <dbReference type="SMART" id="SM00852"/>
    </source>
</evidence>
<dbReference type="InterPro" id="IPR038987">
    <property type="entry name" value="MoeA-like"/>
</dbReference>
<dbReference type="SUPFAM" id="SSF53218">
    <property type="entry name" value="Molybdenum cofactor biosynthesis proteins"/>
    <property type="match status" value="1"/>
</dbReference>
<name>A0ABY8QGJ5_9RHOB</name>
<comment type="catalytic activity">
    <reaction evidence="5">
        <text>adenylyl-molybdopterin + molybdate = Mo-molybdopterin + AMP + H(+)</text>
        <dbReference type="Rhea" id="RHEA:35047"/>
        <dbReference type="ChEBI" id="CHEBI:15378"/>
        <dbReference type="ChEBI" id="CHEBI:36264"/>
        <dbReference type="ChEBI" id="CHEBI:62727"/>
        <dbReference type="ChEBI" id="CHEBI:71302"/>
        <dbReference type="ChEBI" id="CHEBI:456215"/>
        <dbReference type="EC" id="2.10.1.1"/>
    </reaction>
</comment>
<evidence type="ECO:0000313" key="8">
    <source>
        <dbReference type="EMBL" id="WGW03639.1"/>
    </source>
</evidence>
<keyword evidence="6" id="KW-0500">Molybdenum</keyword>
<dbReference type="Gene3D" id="2.40.340.10">
    <property type="entry name" value="MoeA, C-terminal, domain IV"/>
    <property type="match status" value="1"/>
</dbReference>
<dbReference type="SUPFAM" id="SSF63882">
    <property type="entry name" value="MoeA N-terminal region -like"/>
    <property type="match status" value="1"/>
</dbReference>
<dbReference type="InterPro" id="IPR001453">
    <property type="entry name" value="MoaB/Mog_dom"/>
</dbReference>
<dbReference type="PROSITE" id="PS01079">
    <property type="entry name" value="MOCF_BIOSYNTHESIS_2"/>
    <property type="match status" value="1"/>
</dbReference>
<dbReference type="CDD" id="cd00887">
    <property type="entry name" value="MoeA"/>
    <property type="match status" value="1"/>
</dbReference>
<keyword evidence="6" id="KW-0460">Magnesium</keyword>
<dbReference type="Proteomes" id="UP001241605">
    <property type="component" value="Chromosome"/>
</dbReference>
<dbReference type="InterPro" id="IPR036688">
    <property type="entry name" value="MoeA_C_domain_IV_sf"/>
</dbReference>
<dbReference type="InterPro" id="IPR005110">
    <property type="entry name" value="MoeA_linker/N"/>
</dbReference>
<comment type="cofactor">
    <cofactor evidence="6">
        <name>Mg(2+)</name>
        <dbReference type="ChEBI" id="CHEBI:18420"/>
    </cofactor>
</comment>
<evidence type="ECO:0000256" key="4">
    <source>
        <dbReference type="ARBA" id="ARBA00023150"/>
    </source>
</evidence>
<dbReference type="Pfam" id="PF00994">
    <property type="entry name" value="MoCF_biosynth"/>
    <property type="match status" value="1"/>
</dbReference>
<proteinExistence type="inferred from homology"/>
<dbReference type="Pfam" id="PF03454">
    <property type="entry name" value="MoeA_C"/>
    <property type="match status" value="1"/>
</dbReference>
<protein>
    <recommendedName>
        <fullName evidence="6">Molybdopterin molybdenumtransferase</fullName>
        <ecNumber evidence="6">2.10.1.1</ecNumber>
    </recommendedName>
</protein>
<dbReference type="Pfam" id="PF03453">
    <property type="entry name" value="MoeA_N"/>
    <property type="match status" value="1"/>
</dbReference>
<dbReference type="NCBIfam" id="TIGR00177">
    <property type="entry name" value="molyb_syn"/>
    <property type="match status" value="1"/>
</dbReference>
<evidence type="ECO:0000313" key="9">
    <source>
        <dbReference type="Proteomes" id="UP001241605"/>
    </source>
</evidence>
<dbReference type="InterPro" id="IPR008284">
    <property type="entry name" value="MoCF_biosynth_CS"/>
</dbReference>
<dbReference type="RefSeq" id="WP_282300269.1">
    <property type="nucleotide sequence ID" value="NZ_CP124616.1"/>
</dbReference>
<dbReference type="EMBL" id="CP124616">
    <property type="protein sequence ID" value="WGW03639.1"/>
    <property type="molecule type" value="Genomic_DNA"/>
</dbReference>
<accession>A0ABY8QGJ5</accession>
<dbReference type="InterPro" id="IPR036425">
    <property type="entry name" value="MoaB/Mog-like_dom_sf"/>
</dbReference>
<evidence type="ECO:0000256" key="1">
    <source>
        <dbReference type="ARBA" id="ARBA00002901"/>
    </source>
</evidence>
<comment type="pathway">
    <text evidence="2 6">Cofactor biosynthesis; molybdopterin biosynthesis.</text>
</comment>
<dbReference type="SMART" id="SM00852">
    <property type="entry name" value="MoCF_biosynth"/>
    <property type="match status" value="1"/>
</dbReference>